<accession>A0A2U3KR01</accession>
<proteinExistence type="predicted"/>
<dbReference type="AlphaFoldDB" id="A0A2U3KR01"/>
<organism evidence="1 2">
    <name type="scientific">Candidatus Desulfosporosinus infrequens</name>
    <dbReference type="NCBI Taxonomy" id="2043169"/>
    <lineage>
        <taxon>Bacteria</taxon>
        <taxon>Bacillati</taxon>
        <taxon>Bacillota</taxon>
        <taxon>Clostridia</taxon>
        <taxon>Eubacteriales</taxon>
        <taxon>Desulfitobacteriaceae</taxon>
        <taxon>Desulfosporosinus</taxon>
    </lineage>
</organism>
<dbReference type="EMBL" id="OMOF01000179">
    <property type="protein sequence ID" value="SPF42062.1"/>
    <property type="molecule type" value="Genomic_DNA"/>
</dbReference>
<reference evidence="2" key="1">
    <citation type="submission" date="2018-02" db="EMBL/GenBank/DDBJ databases">
        <authorList>
            <person name="Hausmann B."/>
        </authorList>
    </citation>
    <scope>NUCLEOTIDE SEQUENCE [LARGE SCALE GENOMIC DNA]</scope>
    <source>
        <strain evidence="2">Peat soil MAG SbF1</strain>
    </source>
</reference>
<evidence type="ECO:0000313" key="1">
    <source>
        <dbReference type="EMBL" id="SPF42062.1"/>
    </source>
</evidence>
<dbReference type="Proteomes" id="UP000238916">
    <property type="component" value="Unassembled WGS sequence"/>
</dbReference>
<name>A0A2U3KR01_9FIRM</name>
<gene>
    <name evidence="1" type="ORF">SBF1_260011</name>
</gene>
<protein>
    <submittedName>
        <fullName evidence="1">Uncharacterized protein</fullName>
    </submittedName>
</protein>
<evidence type="ECO:0000313" key="2">
    <source>
        <dbReference type="Proteomes" id="UP000238916"/>
    </source>
</evidence>
<sequence>MSWVSPPLYFKCENYLVNDPYDTRYASISTMFHNVEIIINKSNIN</sequence>